<dbReference type="Proteomes" id="UP000274429">
    <property type="component" value="Unassembled WGS sequence"/>
</dbReference>
<keyword evidence="2" id="KW-1185">Reference proteome</keyword>
<proteinExistence type="predicted"/>
<name>A0A0R3WIZ1_HYDTA</name>
<organism evidence="3">
    <name type="scientific">Hydatigena taeniaeformis</name>
    <name type="common">Feline tapeworm</name>
    <name type="synonym">Taenia taeniaeformis</name>
    <dbReference type="NCBI Taxonomy" id="6205"/>
    <lineage>
        <taxon>Eukaryota</taxon>
        <taxon>Metazoa</taxon>
        <taxon>Spiralia</taxon>
        <taxon>Lophotrochozoa</taxon>
        <taxon>Platyhelminthes</taxon>
        <taxon>Cestoda</taxon>
        <taxon>Eucestoda</taxon>
        <taxon>Cyclophyllidea</taxon>
        <taxon>Taeniidae</taxon>
        <taxon>Hydatigera</taxon>
    </lineage>
</organism>
<evidence type="ECO:0000313" key="1">
    <source>
        <dbReference type="EMBL" id="VDM16726.1"/>
    </source>
</evidence>
<protein>
    <submittedName>
        <fullName evidence="3">Tick transposon</fullName>
    </submittedName>
</protein>
<dbReference type="AlphaFoldDB" id="A0A0R3WIZ1"/>
<gene>
    <name evidence="1" type="ORF">TTAC_LOCUS603</name>
</gene>
<accession>A0A0R3WIZ1</accession>
<sequence>MLTTLRHDVCCNNNGGECIHSASGYCWGQSVHKARRMAERLNDVTTTCAVSFYDDRVSEHNGGTAVPLYLLQPNYPSFNLSKVNLIKELHDTVSNRNV</sequence>
<reference evidence="1 2" key="2">
    <citation type="submission" date="2018-11" db="EMBL/GenBank/DDBJ databases">
        <authorList>
            <consortium name="Pathogen Informatics"/>
        </authorList>
    </citation>
    <scope>NUCLEOTIDE SEQUENCE [LARGE SCALE GENOMIC DNA]</scope>
</reference>
<reference evidence="3" key="1">
    <citation type="submission" date="2017-02" db="UniProtKB">
        <authorList>
            <consortium name="WormBaseParasite"/>
        </authorList>
    </citation>
    <scope>IDENTIFICATION</scope>
</reference>
<evidence type="ECO:0000313" key="3">
    <source>
        <dbReference type="WBParaSite" id="TTAC_0000060201-mRNA-1"/>
    </source>
</evidence>
<dbReference type="EMBL" id="UYWX01000062">
    <property type="protein sequence ID" value="VDM16726.1"/>
    <property type="molecule type" value="Genomic_DNA"/>
</dbReference>
<evidence type="ECO:0000313" key="2">
    <source>
        <dbReference type="Proteomes" id="UP000274429"/>
    </source>
</evidence>
<dbReference type="WBParaSite" id="TTAC_0000060201-mRNA-1">
    <property type="protein sequence ID" value="TTAC_0000060201-mRNA-1"/>
    <property type="gene ID" value="TTAC_0000060201"/>
</dbReference>